<organism evidence="2 3">
    <name type="scientific">Edwardsiella anguillarum ET080813</name>
    <dbReference type="NCBI Taxonomy" id="667120"/>
    <lineage>
        <taxon>Bacteria</taxon>
        <taxon>Pseudomonadati</taxon>
        <taxon>Pseudomonadota</taxon>
        <taxon>Gammaproteobacteria</taxon>
        <taxon>Enterobacterales</taxon>
        <taxon>Hafniaceae</taxon>
        <taxon>Edwardsiella</taxon>
    </lineage>
</organism>
<dbReference type="CDD" id="cd02440">
    <property type="entry name" value="AdoMet_MTases"/>
    <property type="match status" value="1"/>
</dbReference>
<dbReference type="GO" id="GO:0008168">
    <property type="term" value="F:methyltransferase activity"/>
    <property type="evidence" value="ECO:0007669"/>
    <property type="project" value="UniProtKB-KW"/>
</dbReference>
<evidence type="ECO:0000313" key="3">
    <source>
        <dbReference type="Proteomes" id="UP000028681"/>
    </source>
</evidence>
<name>A0A076LGL9_9GAMM</name>
<dbReference type="GeneID" id="33938509"/>
<keyword evidence="2" id="KW-0808">Transferase</keyword>
<dbReference type="InterPro" id="IPR029063">
    <property type="entry name" value="SAM-dependent_MTases_sf"/>
</dbReference>
<feature type="domain" description="Methyltransferase" evidence="1">
    <location>
        <begin position="64"/>
        <end position="152"/>
    </location>
</feature>
<dbReference type="GO" id="GO:0032259">
    <property type="term" value="P:methylation"/>
    <property type="evidence" value="ECO:0007669"/>
    <property type="project" value="UniProtKB-KW"/>
</dbReference>
<dbReference type="InterPro" id="IPR041698">
    <property type="entry name" value="Methyltransf_25"/>
</dbReference>
<dbReference type="AlphaFoldDB" id="A0A076LGL9"/>
<evidence type="ECO:0000259" key="1">
    <source>
        <dbReference type="Pfam" id="PF13649"/>
    </source>
</evidence>
<protein>
    <submittedName>
        <fullName evidence="2">Methyltransferase domain protein</fullName>
    </submittedName>
</protein>
<accession>A0A076LGL9</accession>
<dbReference type="SUPFAM" id="SSF53335">
    <property type="entry name" value="S-adenosyl-L-methionine-dependent methyltransferases"/>
    <property type="match status" value="1"/>
</dbReference>
<dbReference type="RefSeq" id="WP_034164139.1">
    <property type="nucleotide sequence ID" value="NZ_CP006664.1"/>
</dbReference>
<dbReference type="Gene3D" id="3.40.50.150">
    <property type="entry name" value="Vaccinia Virus protein VP39"/>
    <property type="match status" value="1"/>
</dbReference>
<dbReference type="EMBL" id="CP006664">
    <property type="protein sequence ID" value="AIJ07246.1"/>
    <property type="molecule type" value="Genomic_DNA"/>
</dbReference>
<evidence type="ECO:0000313" key="2">
    <source>
        <dbReference type="EMBL" id="AIJ07246.1"/>
    </source>
</evidence>
<reference evidence="2 3" key="1">
    <citation type="journal article" date="2012" name="PLoS ONE">
        <title>Edwardsiella comparative phylogenomics reveal the new intra/inter-species taxonomic relationships, virulence evolution and niche adaptation mechanisms.</title>
        <authorList>
            <person name="Yang M."/>
            <person name="Lv Y."/>
            <person name="Xiao J."/>
            <person name="Wu H."/>
            <person name="Zheng H."/>
            <person name="Liu Q."/>
            <person name="Zhang Y."/>
            <person name="Wang Q."/>
        </authorList>
    </citation>
    <scope>NUCLEOTIDE SEQUENCE [LARGE SCALE GENOMIC DNA]</scope>
    <source>
        <strain evidence="3">080813</strain>
    </source>
</reference>
<sequence>MLIDEIDFAALYRQQLMQAQRTAKPPAHWDRRAQAMSVTCAAPQDPYLQQLTAAMDLSRAQTLLDVGCGPGSVCLATAPRLRQTYGLDYSQGMLAVAAQRAEHLRLDNVTLIRRAWEEPWDDIPRCDIVVASRSTLVDDLRPALAKLNRHARQWVYTTHPVSSSFVDPQILRAIGRPIRELPNYIYAVNILYQMGIHASVSFIGAPAGLQHAATVAQFADAIALALGEVTPQERQALEAYYHHCRQRGRAPAGARRDWALIAWQPQPLTEDRE</sequence>
<keyword evidence="2" id="KW-0489">Methyltransferase</keyword>
<dbReference type="Proteomes" id="UP000028681">
    <property type="component" value="Chromosome"/>
</dbReference>
<proteinExistence type="predicted"/>
<dbReference type="Pfam" id="PF13649">
    <property type="entry name" value="Methyltransf_25"/>
    <property type="match status" value="1"/>
</dbReference>
<gene>
    <name evidence="2" type="ORF">ETEE_0775</name>
</gene>
<dbReference type="KEGG" id="ete:ETEE_0775"/>
<dbReference type="HOGENOM" id="CLU_060275_0_1_6"/>